<dbReference type="AlphaFoldDB" id="A0A5M6CWF3"/>
<reference evidence="2 3" key="1">
    <citation type="submission" date="2019-09" db="EMBL/GenBank/DDBJ databases">
        <title>Genome sequence and assembly of Flavobacterium sp.</title>
        <authorList>
            <person name="Chhetri G."/>
        </authorList>
    </citation>
    <scope>NUCLEOTIDE SEQUENCE [LARGE SCALE GENOMIC DNA]</scope>
    <source>
        <strain evidence="2 3">SNL9</strain>
    </source>
</reference>
<dbReference type="Proteomes" id="UP000325141">
    <property type="component" value="Unassembled WGS sequence"/>
</dbReference>
<dbReference type="InterPro" id="IPR025507">
    <property type="entry name" value="DUF4394"/>
</dbReference>
<dbReference type="EMBL" id="VWSG01000001">
    <property type="protein sequence ID" value="KAA5538322.1"/>
    <property type="molecule type" value="Genomic_DNA"/>
</dbReference>
<feature type="domain" description="DUF4394" evidence="1">
    <location>
        <begin position="286"/>
        <end position="499"/>
    </location>
</feature>
<dbReference type="Pfam" id="PF14339">
    <property type="entry name" value="DUF4394"/>
    <property type="match status" value="2"/>
</dbReference>
<name>A0A5M6CWF3_9FLAO</name>
<sequence>MKKKTIQRILKTSVLCLAFVGCNDDILPIDQIGNPVQAPDVNFTALTNNNKLAFYNAKNLNNPISTVSITGMQSGETITSIDYRPATGQLYGLGSTGRLYFIHEVSGLATALSDQPLNPAVSGANASIDFNPTVDRIRLVTESGQNLRLHPELGTVAATDGSINGGNSPRIGAVAYTNSVAGAASTQLYDIDFEEDKLYIQTPPNDGGLQFVGNLTVDFNGVGDFDINPDNSAALAVTRNNDKSTLYTINLTSGKASMVGMFAEPVISLAFKTNPVAFATTSDNKLIRFNPINGSSSQADLLGLESNEMIVGLDFRPAKGMLYAITNKSRLLTINTSNGQTTAIGATLTPALSGTTFGFDFNPTVDRIRLVSNNGQNLRLHPDLGTVAATDGNLNPGSPNITGAAYTNSAASATSTLLYVVDSETNMLYTQTPPNDGVLVSVGALGINIEADNGFDIGGTSNSAFGLFTVNGAKGVYSINLMTGQATLVSSFQNNITAMAVGLGF</sequence>
<protein>
    <submittedName>
        <fullName evidence="2">DUF4394 domain-containing protein</fullName>
    </submittedName>
</protein>
<feature type="domain" description="DUF4394" evidence="1">
    <location>
        <begin position="52"/>
        <end position="270"/>
    </location>
</feature>
<proteinExistence type="predicted"/>
<evidence type="ECO:0000313" key="3">
    <source>
        <dbReference type="Proteomes" id="UP000325141"/>
    </source>
</evidence>
<comment type="caution">
    <text evidence="2">The sequence shown here is derived from an EMBL/GenBank/DDBJ whole genome shotgun (WGS) entry which is preliminary data.</text>
</comment>
<gene>
    <name evidence="2" type="ORF">F0460_01595</name>
</gene>
<dbReference type="RefSeq" id="WP_150009592.1">
    <property type="nucleotide sequence ID" value="NZ_VWSG01000001.1"/>
</dbReference>
<organism evidence="2 3">
    <name type="scientific">Paenimyroides baculatum</name>
    <dbReference type="NCBI Taxonomy" id="2608000"/>
    <lineage>
        <taxon>Bacteria</taxon>
        <taxon>Pseudomonadati</taxon>
        <taxon>Bacteroidota</taxon>
        <taxon>Flavobacteriia</taxon>
        <taxon>Flavobacteriales</taxon>
        <taxon>Flavobacteriaceae</taxon>
        <taxon>Paenimyroides</taxon>
    </lineage>
</organism>
<evidence type="ECO:0000313" key="2">
    <source>
        <dbReference type="EMBL" id="KAA5538322.1"/>
    </source>
</evidence>
<dbReference type="SUPFAM" id="SSF82171">
    <property type="entry name" value="DPP6 N-terminal domain-like"/>
    <property type="match status" value="1"/>
</dbReference>
<accession>A0A5M6CWF3</accession>
<keyword evidence="3" id="KW-1185">Reference proteome</keyword>
<evidence type="ECO:0000259" key="1">
    <source>
        <dbReference type="Pfam" id="PF14339"/>
    </source>
</evidence>
<dbReference type="PROSITE" id="PS51257">
    <property type="entry name" value="PROKAR_LIPOPROTEIN"/>
    <property type="match status" value="1"/>
</dbReference>